<comment type="subcellular location">
    <subcellularLocation>
        <location evidence="1">Secreted</location>
    </subcellularLocation>
</comment>
<keyword evidence="4" id="KW-0645">Protease</keyword>
<reference evidence="9 10" key="1">
    <citation type="journal article" date="2014" name="Am. J. Bot.">
        <title>Genome assembly and annotation for red clover (Trifolium pratense; Fabaceae).</title>
        <authorList>
            <person name="Istvanek J."/>
            <person name="Jaros M."/>
            <person name="Krenek A."/>
            <person name="Repkova J."/>
        </authorList>
    </citation>
    <scope>NUCLEOTIDE SEQUENCE [LARGE SCALE GENOMIC DNA]</scope>
    <source>
        <strain evidence="10">cv. Tatra</strain>
        <tissue evidence="9">Young leaves</tissue>
    </source>
</reference>
<evidence type="ECO:0000256" key="4">
    <source>
        <dbReference type="ARBA" id="ARBA00022670"/>
    </source>
</evidence>
<evidence type="ECO:0000256" key="3">
    <source>
        <dbReference type="ARBA" id="ARBA00022645"/>
    </source>
</evidence>
<proteinExistence type="inferred from homology"/>
<name>A0A2K3P1I9_TRIPR</name>
<evidence type="ECO:0000256" key="8">
    <source>
        <dbReference type="ARBA" id="ARBA00023180"/>
    </source>
</evidence>
<dbReference type="SUPFAM" id="SSF53474">
    <property type="entry name" value="alpha/beta-Hydrolases"/>
    <property type="match status" value="1"/>
</dbReference>
<evidence type="ECO:0000256" key="2">
    <source>
        <dbReference type="ARBA" id="ARBA00009431"/>
    </source>
</evidence>
<keyword evidence="6" id="KW-0378">Hydrolase</keyword>
<protein>
    <submittedName>
        <fullName evidence="9">Serine carboxypeptidase II-3</fullName>
    </submittedName>
</protein>
<dbReference type="Pfam" id="PF00450">
    <property type="entry name" value="Peptidase_S10"/>
    <property type="match status" value="1"/>
</dbReference>
<comment type="caution">
    <text evidence="9">The sequence shown here is derived from an EMBL/GenBank/DDBJ whole genome shotgun (WGS) entry which is preliminary data.</text>
</comment>
<dbReference type="FunFam" id="3.40.50.11320:FF:000002">
    <property type="entry name" value="Carboxypeptidase"/>
    <property type="match status" value="1"/>
</dbReference>
<evidence type="ECO:0000313" key="9">
    <source>
        <dbReference type="EMBL" id="PNY09155.1"/>
    </source>
</evidence>
<accession>A0A2K3P1I9</accession>
<reference evidence="9 10" key="2">
    <citation type="journal article" date="2017" name="Front. Plant Sci.">
        <title>Gene Classification and Mining of Molecular Markers Useful in Red Clover (Trifolium pratense) Breeding.</title>
        <authorList>
            <person name="Istvanek J."/>
            <person name="Dluhosova J."/>
            <person name="Dluhos P."/>
            <person name="Patkova L."/>
            <person name="Nedelnik J."/>
            <person name="Repkova J."/>
        </authorList>
    </citation>
    <scope>NUCLEOTIDE SEQUENCE [LARGE SCALE GENOMIC DNA]</scope>
    <source>
        <strain evidence="10">cv. Tatra</strain>
        <tissue evidence="9">Young leaves</tissue>
    </source>
</reference>
<comment type="similarity">
    <text evidence="2">Belongs to the peptidase S10 family.</text>
</comment>
<dbReference type="GO" id="GO:0005576">
    <property type="term" value="C:extracellular region"/>
    <property type="evidence" value="ECO:0007669"/>
    <property type="project" value="UniProtKB-SubCell"/>
</dbReference>
<dbReference type="Proteomes" id="UP000236291">
    <property type="component" value="Unassembled WGS sequence"/>
</dbReference>
<sequence length="120" mass="12966">MQSLQIGAIAVKLFVPGMTVQLPSYPPSNDAFFYSGDTDAVVPVTSSRYSINTLKLPINSAWRPWYSGNEVGGYVVGYKGLTFVTVRGAGHLVPSWQPERALTLISSFIYGVLPPVSPSN</sequence>
<gene>
    <name evidence="9" type="ORF">L195_g005700</name>
</gene>
<dbReference type="GO" id="GO:0006508">
    <property type="term" value="P:proteolysis"/>
    <property type="evidence" value="ECO:0007669"/>
    <property type="project" value="UniProtKB-KW"/>
</dbReference>
<dbReference type="EMBL" id="ASHM01002961">
    <property type="protein sequence ID" value="PNY09155.1"/>
    <property type="molecule type" value="Genomic_DNA"/>
</dbReference>
<dbReference type="InterPro" id="IPR033124">
    <property type="entry name" value="Ser_caboxypep_his_AS"/>
</dbReference>
<dbReference type="STRING" id="57577.A0A2K3P1I9"/>
<dbReference type="InterPro" id="IPR001563">
    <property type="entry name" value="Peptidase_S10"/>
</dbReference>
<evidence type="ECO:0000256" key="6">
    <source>
        <dbReference type="ARBA" id="ARBA00022801"/>
    </source>
</evidence>
<keyword evidence="3 9" id="KW-0121">Carboxypeptidase</keyword>
<dbReference type="Gene3D" id="3.40.50.11320">
    <property type="match status" value="1"/>
</dbReference>
<dbReference type="InterPro" id="IPR029058">
    <property type="entry name" value="AB_hydrolase_fold"/>
</dbReference>
<dbReference type="PROSITE" id="PS00560">
    <property type="entry name" value="CARBOXYPEPT_SER_HIS"/>
    <property type="match status" value="1"/>
</dbReference>
<keyword evidence="8" id="KW-0325">Glycoprotein</keyword>
<dbReference type="GO" id="GO:0004185">
    <property type="term" value="F:serine-type carboxypeptidase activity"/>
    <property type="evidence" value="ECO:0007669"/>
    <property type="project" value="InterPro"/>
</dbReference>
<evidence type="ECO:0000256" key="5">
    <source>
        <dbReference type="ARBA" id="ARBA00022729"/>
    </source>
</evidence>
<keyword evidence="7" id="KW-1015">Disulfide bond</keyword>
<dbReference type="AlphaFoldDB" id="A0A2K3P1I9"/>
<evidence type="ECO:0000313" key="10">
    <source>
        <dbReference type="Proteomes" id="UP000236291"/>
    </source>
</evidence>
<keyword evidence="5" id="KW-0732">Signal</keyword>
<organism evidence="9 10">
    <name type="scientific">Trifolium pratense</name>
    <name type="common">Red clover</name>
    <dbReference type="NCBI Taxonomy" id="57577"/>
    <lineage>
        <taxon>Eukaryota</taxon>
        <taxon>Viridiplantae</taxon>
        <taxon>Streptophyta</taxon>
        <taxon>Embryophyta</taxon>
        <taxon>Tracheophyta</taxon>
        <taxon>Spermatophyta</taxon>
        <taxon>Magnoliopsida</taxon>
        <taxon>eudicotyledons</taxon>
        <taxon>Gunneridae</taxon>
        <taxon>Pentapetalae</taxon>
        <taxon>rosids</taxon>
        <taxon>fabids</taxon>
        <taxon>Fabales</taxon>
        <taxon>Fabaceae</taxon>
        <taxon>Papilionoideae</taxon>
        <taxon>50 kb inversion clade</taxon>
        <taxon>NPAAA clade</taxon>
        <taxon>Hologalegina</taxon>
        <taxon>IRL clade</taxon>
        <taxon>Trifolieae</taxon>
        <taxon>Trifolium</taxon>
    </lineage>
</organism>
<evidence type="ECO:0000256" key="7">
    <source>
        <dbReference type="ARBA" id="ARBA00023157"/>
    </source>
</evidence>
<evidence type="ECO:0000256" key="1">
    <source>
        <dbReference type="ARBA" id="ARBA00004613"/>
    </source>
</evidence>